<sequence>HPQPSLPTTQTTKLALNTTNIRSWCRKELLCMLSLLLTVSVSALSSSNKPLQPLTLMKKSAAAISADYPDYQIGVKYDEYPVVVPKRAAVLLDRIMVALQKAVDEDTLGPRKMDLERRGRKEGGRVYWRCYFNAVTCF</sequence>
<organism evidence="1">
    <name type="scientific">Homalodisca liturata</name>
    <dbReference type="NCBI Taxonomy" id="320908"/>
    <lineage>
        <taxon>Eukaryota</taxon>
        <taxon>Metazoa</taxon>
        <taxon>Ecdysozoa</taxon>
        <taxon>Arthropoda</taxon>
        <taxon>Hexapoda</taxon>
        <taxon>Insecta</taxon>
        <taxon>Pterygota</taxon>
        <taxon>Neoptera</taxon>
        <taxon>Paraneoptera</taxon>
        <taxon>Hemiptera</taxon>
        <taxon>Auchenorrhyncha</taxon>
        <taxon>Membracoidea</taxon>
        <taxon>Cicadellidae</taxon>
        <taxon>Cicadellinae</taxon>
        <taxon>Proconiini</taxon>
        <taxon>Homalodisca</taxon>
    </lineage>
</organism>
<evidence type="ECO:0000313" key="1">
    <source>
        <dbReference type="EMBL" id="JAS84518.1"/>
    </source>
</evidence>
<dbReference type="AlphaFoldDB" id="A0A1B6IC52"/>
<proteinExistence type="predicted"/>
<reference evidence="1" key="1">
    <citation type="submission" date="2015-11" db="EMBL/GenBank/DDBJ databases">
        <title>De novo transcriptome assembly of four potential Pierce s Disease insect vectors from Arizona vineyards.</title>
        <authorList>
            <person name="Tassone E.E."/>
        </authorList>
    </citation>
    <scope>NUCLEOTIDE SEQUENCE</scope>
</reference>
<accession>A0A1B6IC52</accession>
<gene>
    <name evidence="1" type="ORF">g.6875</name>
</gene>
<name>A0A1B6IC52_9HEMI</name>
<dbReference type="EMBL" id="GECU01023188">
    <property type="protein sequence ID" value="JAS84518.1"/>
    <property type="molecule type" value="Transcribed_RNA"/>
</dbReference>
<feature type="non-terminal residue" evidence="1">
    <location>
        <position position="1"/>
    </location>
</feature>
<evidence type="ECO:0008006" key="2">
    <source>
        <dbReference type="Google" id="ProtNLM"/>
    </source>
</evidence>
<protein>
    <recommendedName>
        <fullName evidence="2">Allatostatin CC</fullName>
    </recommendedName>
</protein>